<feature type="compositionally biased region" description="Basic residues" evidence="1">
    <location>
        <begin position="220"/>
        <end position="231"/>
    </location>
</feature>
<evidence type="ECO:0000313" key="3">
    <source>
        <dbReference type="Proteomes" id="UP000320762"/>
    </source>
</evidence>
<feature type="compositionally biased region" description="Low complexity" evidence="1">
    <location>
        <begin position="598"/>
        <end position="609"/>
    </location>
</feature>
<keyword evidence="3" id="KW-1185">Reference proteome</keyword>
<evidence type="ECO:0000313" key="2">
    <source>
        <dbReference type="EMBL" id="TRM68424.1"/>
    </source>
</evidence>
<gene>
    <name evidence="2" type="ORF">BD626DRAFT_565264</name>
</gene>
<organism evidence="2 3">
    <name type="scientific">Schizophyllum amplum</name>
    <dbReference type="NCBI Taxonomy" id="97359"/>
    <lineage>
        <taxon>Eukaryota</taxon>
        <taxon>Fungi</taxon>
        <taxon>Dikarya</taxon>
        <taxon>Basidiomycota</taxon>
        <taxon>Agaricomycotina</taxon>
        <taxon>Agaricomycetes</taxon>
        <taxon>Agaricomycetidae</taxon>
        <taxon>Agaricales</taxon>
        <taxon>Schizophyllaceae</taxon>
        <taxon>Schizophyllum</taxon>
    </lineage>
</organism>
<dbReference type="Proteomes" id="UP000320762">
    <property type="component" value="Unassembled WGS sequence"/>
</dbReference>
<accession>A0A550CUG4</accession>
<dbReference type="AlphaFoldDB" id="A0A550CUG4"/>
<feature type="compositionally biased region" description="Low complexity" evidence="1">
    <location>
        <begin position="105"/>
        <end position="119"/>
    </location>
</feature>
<feature type="region of interest" description="Disordered" evidence="1">
    <location>
        <begin position="81"/>
        <end position="183"/>
    </location>
</feature>
<dbReference type="EMBL" id="VDMD01000002">
    <property type="protein sequence ID" value="TRM68424.1"/>
    <property type="molecule type" value="Genomic_DNA"/>
</dbReference>
<feature type="compositionally biased region" description="Polar residues" evidence="1">
    <location>
        <begin position="963"/>
        <end position="978"/>
    </location>
</feature>
<feature type="compositionally biased region" description="Low complexity" evidence="1">
    <location>
        <begin position="929"/>
        <end position="939"/>
    </location>
</feature>
<feature type="compositionally biased region" description="Pro residues" evidence="1">
    <location>
        <begin position="672"/>
        <end position="684"/>
    </location>
</feature>
<feature type="region of interest" description="Disordered" evidence="1">
    <location>
        <begin position="496"/>
        <end position="692"/>
    </location>
</feature>
<feature type="compositionally biased region" description="Polar residues" evidence="1">
    <location>
        <begin position="782"/>
        <end position="794"/>
    </location>
</feature>
<feature type="region of interest" description="Disordered" evidence="1">
    <location>
        <begin position="351"/>
        <end position="425"/>
    </location>
</feature>
<feature type="compositionally biased region" description="Polar residues" evidence="1">
    <location>
        <begin position="825"/>
        <end position="836"/>
    </location>
</feature>
<feature type="region of interest" description="Disordered" evidence="1">
    <location>
        <begin position="195"/>
        <end position="329"/>
    </location>
</feature>
<feature type="compositionally biased region" description="Low complexity" evidence="1">
    <location>
        <begin position="470"/>
        <end position="484"/>
    </location>
</feature>
<feature type="compositionally biased region" description="Basic and acidic residues" evidence="1">
    <location>
        <begin position="559"/>
        <end position="571"/>
    </location>
</feature>
<feature type="region of interest" description="Disordered" evidence="1">
    <location>
        <begin position="926"/>
        <end position="991"/>
    </location>
</feature>
<feature type="region of interest" description="Disordered" evidence="1">
    <location>
        <begin position="853"/>
        <end position="914"/>
    </location>
</feature>
<feature type="region of interest" description="Disordered" evidence="1">
    <location>
        <begin position="1"/>
        <end position="33"/>
    </location>
</feature>
<feature type="compositionally biased region" description="Low complexity" evidence="1">
    <location>
        <begin position="126"/>
        <end position="139"/>
    </location>
</feature>
<protein>
    <submittedName>
        <fullName evidence="2">Uncharacterized protein</fullName>
    </submittedName>
</protein>
<feature type="compositionally biased region" description="Polar residues" evidence="1">
    <location>
        <begin position="631"/>
        <end position="641"/>
    </location>
</feature>
<evidence type="ECO:0000256" key="1">
    <source>
        <dbReference type="SAM" id="MobiDB-lite"/>
    </source>
</evidence>
<feature type="compositionally biased region" description="Low complexity" evidence="1">
    <location>
        <begin position="1"/>
        <end position="23"/>
    </location>
</feature>
<dbReference type="OrthoDB" id="2413468at2759"/>
<feature type="compositionally biased region" description="Low complexity" evidence="1">
    <location>
        <begin position="501"/>
        <end position="517"/>
    </location>
</feature>
<feature type="region of interest" description="Disordered" evidence="1">
    <location>
        <begin position="453"/>
        <end position="484"/>
    </location>
</feature>
<reference evidence="2 3" key="1">
    <citation type="journal article" date="2019" name="New Phytol.">
        <title>Comparative genomics reveals unique wood-decay strategies and fruiting body development in the Schizophyllaceae.</title>
        <authorList>
            <person name="Almasi E."/>
            <person name="Sahu N."/>
            <person name="Krizsan K."/>
            <person name="Balint B."/>
            <person name="Kovacs G.M."/>
            <person name="Kiss B."/>
            <person name="Cseklye J."/>
            <person name="Drula E."/>
            <person name="Henrissat B."/>
            <person name="Nagy I."/>
            <person name="Chovatia M."/>
            <person name="Adam C."/>
            <person name="LaButti K."/>
            <person name="Lipzen A."/>
            <person name="Riley R."/>
            <person name="Grigoriev I.V."/>
            <person name="Nagy L.G."/>
        </authorList>
    </citation>
    <scope>NUCLEOTIDE SEQUENCE [LARGE SCALE GENOMIC DNA]</scope>
    <source>
        <strain evidence="2 3">NL-1724</strain>
    </source>
</reference>
<proteinExistence type="predicted"/>
<dbReference type="STRING" id="97359.A0A550CUG4"/>
<sequence length="1038" mass="111348">MLSASPSSPASGAGAASTSSHPGIQHISSKGPRAVSICHPVPIVDEPEHVHTDLAPTLRPVFTRQESINILSYYQSPLADQGLSYAPPDDSEAPVRPPLHQRTLSGGSSSSSDYSAASDTAARPADSPTSSRTRSSLPSDGGGDRRRVAIVELDQPQDHRKTRSPGHEPDDVLSHSPSLRSRRGFHTDLHGLALVAPPDASPRAYSMQAPPTTAPPTGSTHHHHHQPHHTRSASEVSPSGRPPKPKRAVGIVGTSEHERVARPQDPSSHRRTLQPPVMQFPQSRSPSPGGASDASESAHRRQESPTRFKMPPPFVRTTTGQSVLLTPEIGQSKEVTTRVAAPVVYDLASPTHDRSYSPASSHSSSPRIVVDSPPARNYTDTTSYLTYQPGLHATAGPLPPPPRAAFSIDPTTPPPPRPPRLHSPTVADTSADMEAVRKALTLPANVSAALSSRVLRTPGSEARTRNTEPSSDVDSVGSSSFGSNLVSRRSVHWREGAFPPSINTTSTSSSEYSATTSPKDVTISRNTSHLSHQASETLTDQNIGPSIARDASPAVTPLHRTESSTEIRVEGPEGNTEWIDVDNEYRDEGGHDMMTRKSSLGHSSRGSHSPARTESNLDPSEGLPSPPPKSFRTSFATNMKRFSSLPRTPTSPPAPDPRRLRHHPGGLSVERPPSPPISIPLPRPPRSHRRKKDPYPAALFCAEVHAERNTVERCLIYIEKINELYNYDCGLSDWVAQTKFKSTVERSKPYLRGVASPPTAQQPRHPSRGSEVSEVTFPVRYDSTTATDLTSRSGDTLAPTSPPPELPYPSLAHSPTKSPMPLRSSPLTNTPPTSLRSLVAPHKPGFFASLGRKTSVKRERPQISSPMGSLATPKVLTKSPPAVPRPPIMIPSTSVPNMPGGPRAPPDRRLSRRSQTAFAGMQRFSAQPGAGASGAMSDSGHGHTSHAHMSLLRRPSLSAVQPPMQSSKVPSTPASGSTPGKAKPAEDPEFARQVGKLADLLPDANRDILAAYLRRTGQDMLAIGQYLEDEKNGRLRGD</sequence>
<feature type="region of interest" description="Disordered" evidence="1">
    <location>
        <begin position="751"/>
        <end position="840"/>
    </location>
</feature>
<feature type="compositionally biased region" description="Low complexity" evidence="1">
    <location>
        <begin position="356"/>
        <end position="372"/>
    </location>
</feature>
<feature type="compositionally biased region" description="Basic and acidic residues" evidence="1">
    <location>
        <begin position="296"/>
        <end position="306"/>
    </location>
</feature>
<feature type="compositionally biased region" description="Polar residues" evidence="1">
    <location>
        <begin position="523"/>
        <end position="544"/>
    </location>
</feature>
<name>A0A550CUG4_9AGAR</name>
<feature type="compositionally biased region" description="Basic and acidic residues" evidence="1">
    <location>
        <begin position="583"/>
        <end position="595"/>
    </location>
</feature>
<comment type="caution">
    <text evidence="2">The sequence shown here is derived from an EMBL/GenBank/DDBJ whole genome shotgun (WGS) entry which is preliminary data.</text>
</comment>